<feature type="region of interest" description="Disordered" evidence="1">
    <location>
        <begin position="33"/>
        <end position="118"/>
    </location>
</feature>
<dbReference type="EMBL" id="SROY01000008">
    <property type="protein sequence ID" value="TLX20751.1"/>
    <property type="molecule type" value="Genomic_DNA"/>
</dbReference>
<dbReference type="GO" id="GO:0005507">
    <property type="term" value="F:copper ion binding"/>
    <property type="evidence" value="ECO:0007669"/>
    <property type="project" value="InterPro"/>
</dbReference>
<comment type="caution">
    <text evidence="3">The sequence shown here is derived from an EMBL/GenBank/DDBJ whole genome shotgun (WGS) entry which is preliminary data.</text>
</comment>
<reference evidence="3 4" key="1">
    <citation type="submission" date="2019-04" db="EMBL/GenBank/DDBJ databases">
        <authorList>
            <person name="Grouzdev D.S."/>
            <person name="Nazina T.N."/>
        </authorList>
    </citation>
    <scope>NUCLEOTIDE SEQUENCE [LARGE SCALE GENOMIC DNA]</scope>
    <source>
        <strain evidence="3 4">SHC 3-19</strain>
    </source>
</reference>
<protein>
    <submittedName>
        <fullName evidence="3">Copper resistance protein B</fullName>
    </submittedName>
</protein>
<organism evidence="3 4">
    <name type="scientific">Thermomonas fusca</name>
    <dbReference type="NCBI Taxonomy" id="215690"/>
    <lineage>
        <taxon>Bacteria</taxon>
        <taxon>Pseudomonadati</taxon>
        <taxon>Pseudomonadota</taxon>
        <taxon>Gammaproteobacteria</taxon>
        <taxon>Lysobacterales</taxon>
        <taxon>Lysobacteraceae</taxon>
        <taxon>Thermomonas</taxon>
    </lineage>
</organism>
<dbReference type="GO" id="GO:0009279">
    <property type="term" value="C:cell outer membrane"/>
    <property type="evidence" value="ECO:0007669"/>
    <property type="project" value="InterPro"/>
</dbReference>
<name>A0A5R9PB47_9GAMM</name>
<dbReference type="Pfam" id="PF05275">
    <property type="entry name" value="CopB"/>
    <property type="match status" value="1"/>
</dbReference>
<dbReference type="AlphaFoldDB" id="A0A5R9PB47"/>
<evidence type="ECO:0000256" key="1">
    <source>
        <dbReference type="SAM" id="MobiDB-lite"/>
    </source>
</evidence>
<dbReference type="InterPro" id="IPR007939">
    <property type="entry name" value="Cu-R_B_prcur"/>
</dbReference>
<feature type="chain" id="PRO_5024378508" evidence="2">
    <location>
        <begin position="32"/>
        <end position="360"/>
    </location>
</feature>
<dbReference type="Proteomes" id="UP000308508">
    <property type="component" value="Unassembled WGS sequence"/>
</dbReference>
<accession>A0A5R9PB47</accession>
<keyword evidence="4" id="KW-1185">Reference proteome</keyword>
<feature type="signal peptide" evidence="2">
    <location>
        <begin position="1"/>
        <end position="31"/>
    </location>
</feature>
<gene>
    <name evidence="3" type="ORF">E5S66_13170</name>
</gene>
<sequence>MNAMIRSHRHSLAIGLASALSLAAGIAPVWAQQADHAAHQPPAKPAASQPPAKPVDPHAGHQPSPPARSSEDEGAMDHANMGHGAMKQGAAVMAGDDHSKMDHSSMVHQPAASQDLPATAEPREPIPVVTPADRAAAFQPLDAHVMHGESINSYWSLDRLEAWDADERGTGMFWEAQGWVGSDLNRLWLRSEGERAGGSTESADVEVLYGRAIAPWWDAVAGIRHDFGFGGALSRTYAALGVIGLAPYKFEIKATAYLGQSGQVGLGAEAEYETLFTNRLIGQWLVEGEAWSKDDPAVGIGSGLSKVEAGFRLRYEFHRRFAPYLGVVWERAYGRTADQRRAQSGDIDDTRIVAGVRIWF</sequence>
<feature type="compositionally biased region" description="Low complexity" evidence="1">
    <location>
        <begin position="33"/>
        <end position="50"/>
    </location>
</feature>
<evidence type="ECO:0000313" key="3">
    <source>
        <dbReference type="EMBL" id="TLX20751.1"/>
    </source>
</evidence>
<evidence type="ECO:0000313" key="4">
    <source>
        <dbReference type="Proteomes" id="UP000308508"/>
    </source>
</evidence>
<keyword evidence="2" id="KW-0732">Signal</keyword>
<proteinExistence type="predicted"/>
<dbReference type="GO" id="GO:0006878">
    <property type="term" value="P:intracellular copper ion homeostasis"/>
    <property type="evidence" value="ECO:0007669"/>
    <property type="project" value="InterPro"/>
</dbReference>
<evidence type="ECO:0000256" key="2">
    <source>
        <dbReference type="SAM" id="SignalP"/>
    </source>
</evidence>
<dbReference type="STRING" id="1123377.GCA_000423885_02852"/>
<feature type="compositionally biased region" description="Basic and acidic residues" evidence="1">
    <location>
        <begin position="95"/>
        <end position="105"/>
    </location>
</feature>